<name>A0A5B7G764_PORTR</name>
<sequence length="123" mass="12587">MSKSLRVSLALPSWPPRAGGAAGPLLGLICTQNNLDTSSSSSSSWVHTAGPSITASYNSGGQSSTQVRCACGKKWRWWGAVEGRRGAGSSGREGGVRVGRGTPVKRVSQSALSSSQGLVRGAD</sequence>
<gene>
    <name evidence="2" type="ORF">E2C01_047286</name>
</gene>
<dbReference type="EMBL" id="VSRR010011592">
    <property type="protein sequence ID" value="MPC53397.1"/>
    <property type="molecule type" value="Genomic_DNA"/>
</dbReference>
<comment type="caution">
    <text evidence="2">The sequence shown here is derived from an EMBL/GenBank/DDBJ whole genome shotgun (WGS) entry which is preliminary data.</text>
</comment>
<dbReference type="AlphaFoldDB" id="A0A5B7G764"/>
<feature type="region of interest" description="Disordered" evidence="1">
    <location>
        <begin position="83"/>
        <end position="123"/>
    </location>
</feature>
<keyword evidence="3" id="KW-1185">Reference proteome</keyword>
<reference evidence="2 3" key="1">
    <citation type="submission" date="2019-05" db="EMBL/GenBank/DDBJ databases">
        <title>Another draft genome of Portunus trituberculatus and its Hox gene families provides insights of decapod evolution.</title>
        <authorList>
            <person name="Jeong J.-H."/>
            <person name="Song I."/>
            <person name="Kim S."/>
            <person name="Choi T."/>
            <person name="Kim D."/>
            <person name="Ryu S."/>
            <person name="Kim W."/>
        </authorList>
    </citation>
    <scope>NUCLEOTIDE SEQUENCE [LARGE SCALE GENOMIC DNA]</scope>
    <source>
        <tissue evidence="2">Muscle</tissue>
    </source>
</reference>
<proteinExistence type="predicted"/>
<feature type="compositionally biased region" description="Polar residues" evidence="1">
    <location>
        <begin position="107"/>
        <end position="117"/>
    </location>
</feature>
<evidence type="ECO:0000256" key="1">
    <source>
        <dbReference type="SAM" id="MobiDB-lite"/>
    </source>
</evidence>
<evidence type="ECO:0000313" key="3">
    <source>
        <dbReference type="Proteomes" id="UP000324222"/>
    </source>
</evidence>
<evidence type="ECO:0000313" key="2">
    <source>
        <dbReference type="EMBL" id="MPC53397.1"/>
    </source>
</evidence>
<dbReference type="Proteomes" id="UP000324222">
    <property type="component" value="Unassembled WGS sequence"/>
</dbReference>
<organism evidence="2 3">
    <name type="scientific">Portunus trituberculatus</name>
    <name type="common">Swimming crab</name>
    <name type="synonym">Neptunus trituberculatus</name>
    <dbReference type="NCBI Taxonomy" id="210409"/>
    <lineage>
        <taxon>Eukaryota</taxon>
        <taxon>Metazoa</taxon>
        <taxon>Ecdysozoa</taxon>
        <taxon>Arthropoda</taxon>
        <taxon>Crustacea</taxon>
        <taxon>Multicrustacea</taxon>
        <taxon>Malacostraca</taxon>
        <taxon>Eumalacostraca</taxon>
        <taxon>Eucarida</taxon>
        <taxon>Decapoda</taxon>
        <taxon>Pleocyemata</taxon>
        <taxon>Brachyura</taxon>
        <taxon>Eubrachyura</taxon>
        <taxon>Portunoidea</taxon>
        <taxon>Portunidae</taxon>
        <taxon>Portuninae</taxon>
        <taxon>Portunus</taxon>
    </lineage>
</organism>
<protein>
    <submittedName>
        <fullName evidence="2">Uncharacterized protein</fullName>
    </submittedName>
</protein>
<accession>A0A5B7G764</accession>
<feature type="compositionally biased region" description="Gly residues" evidence="1">
    <location>
        <begin position="86"/>
        <end position="98"/>
    </location>
</feature>